<gene>
    <name evidence="2" type="ORF">PFISCL1PPCAC_9161</name>
</gene>
<feature type="non-terminal residue" evidence="2">
    <location>
        <position position="1"/>
    </location>
</feature>
<name>A0AAV5VHE9_9BILA</name>
<evidence type="ECO:0000313" key="3">
    <source>
        <dbReference type="Proteomes" id="UP001432322"/>
    </source>
</evidence>
<accession>A0AAV5VHE9</accession>
<proteinExistence type="predicted"/>
<sequence>PFTEENTELFSQDFHRSTAPFTWENNRYQINSPTSIANLDARNPEESQILTSHTGFFPDILTSSNVVVCGNFAYIYGDEKLWSIDMRRFEWFVVTIANLRNEVSLTPSLSLLTIVNYSPLVMELTRRHHFHFDMSTIRIAAVPDELALLPIEEGMQNLQIEQGEDRQAPIELERKVDELSNSMEALRTENGELKRRLDEIEKKNEEKMEKMERKYRQMLMMMGSHQ</sequence>
<evidence type="ECO:0000313" key="2">
    <source>
        <dbReference type="EMBL" id="GMT17864.1"/>
    </source>
</evidence>
<evidence type="ECO:0000256" key="1">
    <source>
        <dbReference type="SAM" id="Coils"/>
    </source>
</evidence>
<comment type="caution">
    <text evidence="2">The sequence shown here is derived from an EMBL/GenBank/DDBJ whole genome shotgun (WGS) entry which is preliminary data.</text>
</comment>
<dbReference type="Proteomes" id="UP001432322">
    <property type="component" value="Unassembled WGS sequence"/>
</dbReference>
<protein>
    <submittedName>
        <fullName evidence="2">Uncharacterized protein</fullName>
    </submittedName>
</protein>
<dbReference type="EMBL" id="BTSY01000003">
    <property type="protein sequence ID" value="GMT17864.1"/>
    <property type="molecule type" value="Genomic_DNA"/>
</dbReference>
<keyword evidence="3" id="KW-1185">Reference proteome</keyword>
<keyword evidence="1" id="KW-0175">Coiled coil</keyword>
<dbReference type="AlphaFoldDB" id="A0AAV5VHE9"/>
<organism evidence="2 3">
    <name type="scientific">Pristionchus fissidentatus</name>
    <dbReference type="NCBI Taxonomy" id="1538716"/>
    <lineage>
        <taxon>Eukaryota</taxon>
        <taxon>Metazoa</taxon>
        <taxon>Ecdysozoa</taxon>
        <taxon>Nematoda</taxon>
        <taxon>Chromadorea</taxon>
        <taxon>Rhabditida</taxon>
        <taxon>Rhabditina</taxon>
        <taxon>Diplogasteromorpha</taxon>
        <taxon>Diplogasteroidea</taxon>
        <taxon>Neodiplogasteridae</taxon>
        <taxon>Pristionchus</taxon>
    </lineage>
</organism>
<feature type="coiled-coil region" evidence="1">
    <location>
        <begin position="176"/>
        <end position="217"/>
    </location>
</feature>
<reference evidence="2" key="1">
    <citation type="submission" date="2023-10" db="EMBL/GenBank/DDBJ databases">
        <title>Genome assembly of Pristionchus species.</title>
        <authorList>
            <person name="Yoshida K."/>
            <person name="Sommer R.J."/>
        </authorList>
    </citation>
    <scope>NUCLEOTIDE SEQUENCE</scope>
    <source>
        <strain evidence="2">RS5133</strain>
    </source>
</reference>